<dbReference type="AlphaFoldDB" id="A0A5C2SQ35"/>
<dbReference type="InterPro" id="IPR011765">
    <property type="entry name" value="Pept_M16_N"/>
</dbReference>
<evidence type="ECO:0000259" key="12">
    <source>
        <dbReference type="Pfam" id="PF22456"/>
    </source>
</evidence>
<evidence type="ECO:0000313" key="13">
    <source>
        <dbReference type="EMBL" id="RPD65209.1"/>
    </source>
</evidence>
<dbReference type="STRING" id="1328759.A0A5C2SQ35"/>
<accession>A0A5C2SQ35</accession>
<dbReference type="FunFam" id="3.30.830.10:FF:000003">
    <property type="entry name" value="Insulin-degrading enzyme"/>
    <property type="match status" value="1"/>
</dbReference>
<keyword evidence="4" id="KW-0479">Metal-binding</keyword>
<keyword evidence="3" id="KW-0645">Protease</keyword>
<dbReference type="GO" id="GO:0005739">
    <property type="term" value="C:mitochondrion"/>
    <property type="evidence" value="ECO:0007669"/>
    <property type="project" value="TreeGrafter"/>
</dbReference>
<keyword evidence="5 13" id="KW-0378">Hydrolase</keyword>
<dbReference type="PANTHER" id="PTHR43690:SF18">
    <property type="entry name" value="INSULIN-DEGRADING ENZYME-RELATED"/>
    <property type="match status" value="1"/>
</dbReference>
<evidence type="ECO:0000256" key="5">
    <source>
        <dbReference type="ARBA" id="ARBA00022801"/>
    </source>
</evidence>
<dbReference type="EMBL" id="ML122252">
    <property type="protein sequence ID" value="RPD65209.1"/>
    <property type="molecule type" value="Genomic_DNA"/>
</dbReference>
<dbReference type="InterPro" id="IPR054734">
    <property type="entry name" value="PqqF-like_C_4"/>
</dbReference>
<dbReference type="GO" id="GO:0004222">
    <property type="term" value="F:metalloendopeptidase activity"/>
    <property type="evidence" value="ECO:0007669"/>
    <property type="project" value="InterPro"/>
</dbReference>
<dbReference type="FunFam" id="3.30.830.10:FF:000012">
    <property type="entry name" value="Protease 3"/>
    <property type="match status" value="1"/>
</dbReference>
<dbReference type="GO" id="GO:0051603">
    <property type="term" value="P:proteolysis involved in protein catabolic process"/>
    <property type="evidence" value="ECO:0007669"/>
    <property type="project" value="TreeGrafter"/>
</dbReference>
<reference evidence="13" key="1">
    <citation type="journal article" date="2018" name="Genome Biol. Evol.">
        <title>Genomics and development of Lentinus tigrinus, a white-rot wood-decaying mushroom with dimorphic fruiting bodies.</title>
        <authorList>
            <person name="Wu B."/>
            <person name="Xu Z."/>
            <person name="Knudson A."/>
            <person name="Carlson A."/>
            <person name="Chen N."/>
            <person name="Kovaka S."/>
            <person name="LaButti K."/>
            <person name="Lipzen A."/>
            <person name="Pennachio C."/>
            <person name="Riley R."/>
            <person name="Schakwitz W."/>
            <person name="Umezawa K."/>
            <person name="Ohm R.A."/>
            <person name="Grigoriev I.V."/>
            <person name="Nagy L.G."/>
            <person name="Gibbons J."/>
            <person name="Hibbett D."/>
        </authorList>
    </citation>
    <scope>NUCLEOTIDE SEQUENCE [LARGE SCALE GENOMIC DNA]</scope>
    <source>
        <strain evidence="13">ALCF2SS1-6</strain>
    </source>
</reference>
<dbReference type="Gene3D" id="3.30.830.10">
    <property type="entry name" value="Metalloenzyme, LuxS/M16 peptidase-like"/>
    <property type="match status" value="4"/>
</dbReference>
<feature type="domain" description="Peptidase M16 N-terminal" evidence="9">
    <location>
        <begin position="44"/>
        <end position="174"/>
    </location>
</feature>
<dbReference type="PANTHER" id="PTHR43690">
    <property type="entry name" value="NARDILYSIN"/>
    <property type="match status" value="1"/>
</dbReference>
<evidence type="ECO:0000256" key="1">
    <source>
        <dbReference type="ARBA" id="ARBA00001947"/>
    </source>
</evidence>
<evidence type="ECO:0000259" key="10">
    <source>
        <dbReference type="Pfam" id="PF05193"/>
    </source>
</evidence>
<dbReference type="GO" id="GO:0046872">
    <property type="term" value="F:metal ion binding"/>
    <property type="evidence" value="ECO:0007669"/>
    <property type="project" value="UniProtKB-KW"/>
</dbReference>
<feature type="domain" description="Peptidase M16 middle/third" evidence="11">
    <location>
        <begin position="399"/>
        <end position="687"/>
    </location>
</feature>
<dbReference type="Pfam" id="PF00675">
    <property type="entry name" value="Peptidase_M16"/>
    <property type="match status" value="1"/>
</dbReference>
<organism evidence="13 14">
    <name type="scientific">Lentinus tigrinus ALCF2SS1-6</name>
    <dbReference type="NCBI Taxonomy" id="1328759"/>
    <lineage>
        <taxon>Eukaryota</taxon>
        <taxon>Fungi</taxon>
        <taxon>Dikarya</taxon>
        <taxon>Basidiomycota</taxon>
        <taxon>Agaricomycotina</taxon>
        <taxon>Agaricomycetes</taxon>
        <taxon>Polyporales</taxon>
        <taxon>Polyporaceae</taxon>
        <taxon>Lentinus</taxon>
    </lineage>
</organism>
<dbReference type="InterPro" id="IPR050626">
    <property type="entry name" value="Peptidase_M16"/>
</dbReference>
<comment type="cofactor">
    <cofactor evidence="1">
        <name>Zn(2+)</name>
        <dbReference type="ChEBI" id="CHEBI:29105"/>
    </cofactor>
</comment>
<dbReference type="InterPro" id="IPR007863">
    <property type="entry name" value="Peptidase_M16_C"/>
</dbReference>
<evidence type="ECO:0000256" key="8">
    <source>
        <dbReference type="RuleBase" id="RU004447"/>
    </source>
</evidence>
<dbReference type="InterPro" id="IPR032632">
    <property type="entry name" value="Peptidase_M16_M"/>
</dbReference>
<evidence type="ECO:0000256" key="2">
    <source>
        <dbReference type="ARBA" id="ARBA00007261"/>
    </source>
</evidence>
<comment type="similarity">
    <text evidence="2 8">Belongs to the peptidase M16 family.</text>
</comment>
<evidence type="ECO:0000259" key="9">
    <source>
        <dbReference type="Pfam" id="PF00675"/>
    </source>
</evidence>
<proteinExistence type="inferred from homology"/>
<dbReference type="GO" id="GO:0005829">
    <property type="term" value="C:cytosol"/>
    <property type="evidence" value="ECO:0007669"/>
    <property type="project" value="TreeGrafter"/>
</dbReference>
<dbReference type="InterPro" id="IPR011249">
    <property type="entry name" value="Metalloenz_LuxS/M16"/>
</dbReference>
<dbReference type="OrthoDB" id="952271at2759"/>
<evidence type="ECO:0000256" key="4">
    <source>
        <dbReference type="ARBA" id="ARBA00022723"/>
    </source>
</evidence>
<dbReference type="InterPro" id="IPR001431">
    <property type="entry name" value="Pept_M16_Zn_BS"/>
</dbReference>
<keyword evidence="7" id="KW-0482">Metalloprotease</keyword>
<evidence type="ECO:0000313" key="14">
    <source>
        <dbReference type="Proteomes" id="UP000313359"/>
    </source>
</evidence>
<feature type="domain" description="Peptidase M16 C-terminal" evidence="10">
    <location>
        <begin position="214"/>
        <end position="381"/>
    </location>
</feature>
<name>A0A5C2SQ35_9APHY</name>
<evidence type="ECO:0000256" key="6">
    <source>
        <dbReference type="ARBA" id="ARBA00022833"/>
    </source>
</evidence>
<protein>
    <submittedName>
        <fullName evidence="13">LuxS/MPP-like metallohydrolase</fullName>
    </submittedName>
</protein>
<dbReference type="SUPFAM" id="SSF63411">
    <property type="entry name" value="LuxS/MPP-like metallohydrolase"/>
    <property type="match status" value="4"/>
</dbReference>
<keyword evidence="14" id="KW-1185">Reference proteome</keyword>
<gene>
    <name evidence="13" type="ORF">L227DRAFT_493854</name>
</gene>
<evidence type="ECO:0000259" key="11">
    <source>
        <dbReference type="Pfam" id="PF16187"/>
    </source>
</evidence>
<dbReference type="Pfam" id="PF05193">
    <property type="entry name" value="Peptidase_M16_C"/>
    <property type="match status" value="1"/>
</dbReference>
<dbReference type="Pfam" id="PF16187">
    <property type="entry name" value="Peptidase_M16_M"/>
    <property type="match status" value="1"/>
</dbReference>
<sequence>MSSWKDVPASGGLPPYRSFTGDLEKPLLDERQYRMIELQNGVRAVLVHDPGADKSAACLSVAVGHTYDPNDAQGMAHFCEHMISKGSEPYPEEEDFVSFITTNGGARNAATGPVITYYWFSINPSHLEGGVSRLAAFFHSPLFTESLTAREINAVDSEFKRNLSNDVRRILQLTKDQSIPDHPWRKFGTGNYVSLSAFGRKGKDDDEVMVMKETRRRLVEWWQEQYCASRMGLAVVGKESLDDLTAMVVPSFSKIENRGLEPRPALKEPSWGPEQQGVSTMHLTDTACMPDHFELPDIRDQYDSKPTSFLAHFLGHEGRGSICALLKKRGWLLDLSAGDSGDPRAVHLFKIEGTLTLEGYLHYAEVLKAIFDYIALLRQSFPLDPYHYAEVSTMARTWFTFKEKAQPHAYASSLARSFVEPYPPQWLISGASLYRKYDEDFPRKLLDGFVPERTRVLLMAKNHREEVVGKDPQWASEKWYGTQYIVRKLDYTLIKRLHGQETNAELFLPAPNPFIPTDLSVDKSEVAEPKKYPTLVKRTERAQLWYKKDDQFWVPKARVRIVIKNPLTYATAKHALMTRLFVDLVEDALAEVTYDADLAGLSYSVSNDVDGIVVSVGGYNDKLDVLLRTVLEKLRDLVVTPDRLQVIAEKIKRDYENYYVGQPSSLSEAFGQWLIMPTLWTPADKLTELPRISESDIQRHQGDLFAKSTIEVLMTGNMTEERSLSILAMTEEIISSHPLLPNEIPTSRSLVLQPGSNYVLRKVHENPKELNSSLSYYCQFGESSNIRLRGLVALVHHVIREPCFTTLRTKEQLGYVVSASIWSINSSTLGISIKIQSTRAPWFVEERVEAFLETFAEERLLSMTEAEFETHKEGLIMKKLERAKNLSEETTRYWTRIRAGHYDFLRHETDAAAIRSLTLSEVVEAYNTFLRPSTGLRSRKKLSVQLISQQVKETPESTTQIQIIEDERTFKAALGCAPAAVPVMSEAFGQYAHTGMSAKL</sequence>
<keyword evidence="6" id="KW-0862">Zinc</keyword>
<dbReference type="Pfam" id="PF22456">
    <property type="entry name" value="PqqF-like_C_4"/>
    <property type="match status" value="1"/>
</dbReference>
<dbReference type="FunFam" id="3.30.830.10:FF:000005">
    <property type="entry name" value="nardilysin isoform X1"/>
    <property type="match status" value="1"/>
</dbReference>
<dbReference type="PROSITE" id="PS00143">
    <property type="entry name" value="INSULINASE"/>
    <property type="match status" value="1"/>
</dbReference>
<feature type="domain" description="Coenzyme PQQ synthesis protein F-like C-terminal lobe" evidence="12">
    <location>
        <begin position="794"/>
        <end position="894"/>
    </location>
</feature>
<evidence type="ECO:0000256" key="7">
    <source>
        <dbReference type="ARBA" id="ARBA00023049"/>
    </source>
</evidence>
<evidence type="ECO:0000256" key="3">
    <source>
        <dbReference type="ARBA" id="ARBA00022670"/>
    </source>
</evidence>
<dbReference type="Proteomes" id="UP000313359">
    <property type="component" value="Unassembled WGS sequence"/>
</dbReference>
<dbReference type="GO" id="GO:0043171">
    <property type="term" value="P:peptide catabolic process"/>
    <property type="evidence" value="ECO:0007669"/>
    <property type="project" value="TreeGrafter"/>
</dbReference>